<dbReference type="PRINTS" id="PR00395">
    <property type="entry name" value="RIBOSOMALS2"/>
</dbReference>
<dbReference type="GO" id="GO:0022627">
    <property type="term" value="C:cytosolic small ribosomal subunit"/>
    <property type="evidence" value="ECO:0007669"/>
    <property type="project" value="TreeGrafter"/>
</dbReference>
<evidence type="ECO:0000313" key="9">
    <source>
        <dbReference type="Proteomes" id="UP000478417"/>
    </source>
</evidence>
<comment type="similarity">
    <text evidence="1 5 6">Belongs to the universal ribosomal protein uS2 family.</text>
</comment>
<evidence type="ECO:0000256" key="1">
    <source>
        <dbReference type="ARBA" id="ARBA00006242"/>
    </source>
</evidence>
<dbReference type="HAMAP" id="MF_00291_B">
    <property type="entry name" value="Ribosomal_uS2_B"/>
    <property type="match status" value="1"/>
</dbReference>
<evidence type="ECO:0000256" key="6">
    <source>
        <dbReference type="RuleBase" id="RU003631"/>
    </source>
</evidence>
<dbReference type="GO" id="GO:0003735">
    <property type="term" value="F:structural constituent of ribosome"/>
    <property type="evidence" value="ECO:0007669"/>
    <property type="project" value="InterPro"/>
</dbReference>
<dbReference type="PANTHER" id="PTHR12534:SF0">
    <property type="entry name" value="SMALL RIBOSOMAL SUBUNIT PROTEIN US2M"/>
    <property type="match status" value="1"/>
</dbReference>
<dbReference type="Pfam" id="PF00318">
    <property type="entry name" value="Ribosomal_S2"/>
    <property type="match status" value="1"/>
</dbReference>
<sequence length="279" mass="31029">MNITIKDLLDAGVHFGHQLRRFNPKSKKFVFANRHGISVIDLEKTFARLEEAAKFVEETVASGKDILLVGTKRQSRDLLKEAAIATNMPYATSRWLGGTMTNFVTVRRSIEKYKQYMQWDGDGTLEKMHNKESAAIRREMSRMNRNFEGIVDLEKMPGALFVVDTRTEDIAVAEANRLKIPVVALVDTNSDPSKLAYPIPGNDDSIKAIRIIVEVIMDAIQAGLARRAQPDAIPTRTVKPAIAAPAVEDQVPVTAVRSDDEESDVVPESFSTDDESKES</sequence>
<dbReference type="AlphaFoldDB" id="A0A6B2LXL2"/>
<dbReference type="PROSITE" id="PS00962">
    <property type="entry name" value="RIBOSOMAL_S2_1"/>
    <property type="match status" value="1"/>
</dbReference>
<dbReference type="InterPro" id="IPR005706">
    <property type="entry name" value="Ribosomal_uS2_bac/mit/plastid"/>
</dbReference>
<gene>
    <name evidence="5 8" type="primary">rpsB</name>
    <name evidence="8" type="ORF">G0Q06_02620</name>
</gene>
<dbReference type="Proteomes" id="UP000478417">
    <property type="component" value="Unassembled WGS sequence"/>
</dbReference>
<protein>
    <recommendedName>
        <fullName evidence="4 5">Small ribosomal subunit protein uS2</fullName>
    </recommendedName>
</protein>
<dbReference type="PROSITE" id="PS00963">
    <property type="entry name" value="RIBOSOMAL_S2_2"/>
    <property type="match status" value="1"/>
</dbReference>
<keyword evidence="9" id="KW-1185">Reference proteome</keyword>
<evidence type="ECO:0000313" key="8">
    <source>
        <dbReference type="EMBL" id="NDV61341.1"/>
    </source>
</evidence>
<proteinExistence type="inferred from homology"/>
<feature type="region of interest" description="Disordered" evidence="7">
    <location>
        <begin position="250"/>
        <end position="279"/>
    </location>
</feature>
<evidence type="ECO:0000256" key="4">
    <source>
        <dbReference type="ARBA" id="ARBA00035256"/>
    </source>
</evidence>
<evidence type="ECO:0000256" key="5">
    <source>
        <dbReference type="HAMAP-Rule" id="MF_00291"/>
    </source>
</evidence>
<dbReference type="InterPro" id="IPR001865">
    <property type="entry name" value="Ribosomal_uS2"/>
</dbReference>
<evidence type="ECO:0000256" key="7">
    <source>
        <dbReference type="SAM" id="MobiDB-lite"/>
    </source>
</evidence>
<organism evidence="8 9">
    <name type="scientific">Oceanipulchritudo coccoides</name>
    <dbReference type="NCBI Taxonomy" id="2706888"/>
    <lineage>
        <taxon>Bacteria</taxon>
        <taxon>Pseudomonadati</taxon>
        <taxon>Verrucomicrobiota</taxon>
        <taxon>Opitutia</taxon>
        <taxon>Puniceicoccales</taxon>
        <taxon>Oceanipulchritudinaceae</taxon>
        <taxon>Oceanipulchritudo</taxon>
    </lineage>
</organism>
<dbReference type="Gene3D" id="1.10.287.610">
    <property type="entry name" value="Helix hairpin bin"/>
    <property type="match status" value="1"/>
</dbReference>
<keyword evidence="3 5" id="KW-0687">Ribonucleoprotein</keyword>
<dbReference type="EMBL" id="JAAGNX010000001">
    <property type="protein sequence ID" value="NDV61341.1"/>
    <property type="molecule type" value="Genomic_DNA"/>
</dbReference>
<evidence type="ECO:0000256" key="2">
    <source>
        <dbReference type="ARBA" id="ARBA00022980"/>
    </source>
</evidence>
<accession>A0A6B2LXL2</accession>
<dbReference type="InterPro" id="IPR023591">
    <property type="entry name" value="Ribosomal_uS2_flav_dom_sf"/>
</dbReference>
<dbReference type="NCBIfam" id="TIGR01011">
    <property type="entry name" value="rpsB_bact"/>
    <property type="match status" value="1"/>
</dbReference>
<reference evidence="8 9" key="1">
    <citation type="submission" date="2020-02" db="EMBL/GenBank/DDBJ databases">
        <title>Albibacoteraceae fam. nov., the first described family within the subdivision 4 Verrucomicrobia.</title>
        <authorList>
            <person name="Xi F."/>
        </authorList>
    </citation>
    <scope>NUCLEOTIDE SEQUENCE [LARGE SCALE GENOMIC DNA]</scope>
    <source>
        <strain evidence="8 9">CK1056</strain>
    </source>
</reference>
<dbReference type="RefSeq" id="WP_163962185.1">
    <property type="nucleotide sequence ID" value="NZ_JAAGNX010000001.1"/>
</dbReference>
<evidence type="ECO:0000256" key="3">
    <source>
        <dbReference type="ARBA" id="ARBA00023274"/>
    </source>
</evidence>
<dbReference type="InterPro" id="IPR018130">
    <property type="entry name" value="Ribosomal_uS2_CS"/>
</dbReference>
<dbReference type="PANTHER" id="PTHR12534">
    <property type="entry name" value="30S RIBOSOMAL PROTEIN S2 PROKARYOTIC AND ORGANELLAR"/>
    <property type="match status" value="1"/>
</dbReference>
<dbReference type="CDD" id="cd01425">
    <property type="entry name" value="RPS2"/>
    <property type="match status" value="1"/>
</dbReference>
<dbReference type="Gene3D" id="3.40.50.10490">
    <property type="entry name" value="Glucose-6-phosphate isomerase like protein, domain 1"/>
    <property type="match status" value="1"/>
</dbReference>
<dbReference type="SUPFAM" id="SSF52313">
    <property type="entry name" value="Ribosomal protein S2"/>
    <property type="match status" value="1"/>
</dbReference>
<keyword evidence="2 5" id="KW-0689">Ribosomal protein</keyword>
<comment type="caution">
    <text evidence="8">The sequence shown here is derived from an EMBL/GenBank/DDBJ whole genome shotgun (WGS) entry which is preliminary data.</text>
</comment>
<dbReference type="GO" id="GO:0006412">
    <property type="term" value="P:translation"/>
    <property type="evidence" value="ECO:0007669"/>
    <property type="project" value="UniProtKB-UniRule"/>
</dbReference>
<name>A0A6B2LXL2_9BACT</name>
<feature type="compositionally biased region" description="Acidic residues" evidence="7">
    <location>
        <begin position="259"/>
        <end position="279"/>
    </location>
</feature>